<dbReference type="InterPro" id="IPR015093">
    <property type="entry name" value="Card1_endonucl_dom"/>
</dbReference>
<comment type="caution">
    <text evidence="2">The sequence shown here is derived from an EMBL/GenBank/DDBJ whole genome shotgun (WGS) entry which is preliminary data.</text>
</comment>
<proteinExistence type="predicted"/>
<name>A0ABS2ZYC1_9VIBR</name>
<dbReference type="Gene3D" id="1.10.10.680">
    <property type="entry name" value="Hypothetical protein VC1899 (Restriction endonuclease-like)"/>
    <property type="match status" value="1"/>
</dbReference>
<dbReference type="InterPro" id="IPR011335">
    <property type="entry name" value="Restrct_endonuc-II-like"/>
</dbReference>
<dbReference type="RefSeq" id="WP_045974573.1">
    <property type="nucleotide sequence ID" value="NZ_CAWMDY010000011.1"/>
</dbReference>
<evidence type="ECO:0000313" key="2">
    <source>
        <dbReference type="EMBL" id="MBN3577277.1"/>
    </source>
</evidence>
<organism evidence="2 3">
    <name type="scientific">Vibrio neptunius</name>
    <dbReference type="NCBI Taxonomy" id="170651"/>
    <lineage>
        <taxon>Bacteria</taxon>
        <taxon>Pseudomonadati</taxon>
        <taxon>Pseudomonadota</taxon>
        <taxon>Gammaproteobacteria</taxon>
        <taxon>Vibrionales</taxon>
        <taxon>Vibrionaceae</taxon>
        <taxon>Vibrio</taxon>
    </lineage>
</organism>
<accession>A0ABS2ZYC1</accession>
<sequence>MAVHVGIIDQDPIRLVTPLLDNRTVSDHIVFIGVKSQKEMYHRLHSVLAKRDITSEFFEIPNVANTSRIKRAVGILADDLNVRGEDVKLNASCGLRHRLLSVYEVFRTFHWPIFVVEPNSDRLCWLYPDGKEDTQVEDRITIDDYLTVFGARGEFNDQQLPPQLDQKLYELGERWASNALELGPGLATLNYLATTCRKEQKLDVALSEKQQGYRELNMLLSDLVEAEIAHYENGILTFVDEDARRFSNGEWLETLVHSTVRQIQKDMPTIQDHSLNVQVYRQLGDREVRNELDVASVANNKLHIIECKTKGMRDDGDDTLYKLESLRDLLGGLQARAMLVSFRPLRYNDITRAEDLGLALIGPDELKDLKTHLTNWFKEAGGYDDSGIY</sequence>
<keyword evidence="3" id="KW-1185">Reference proteome</keyword>
<dbReference type="GeneID" id="88755635"/>
<gene>
    <name evidence="2" type="ORF">JYA62_06285</name>
</gene>
<feature type="domain" description="Card1 endonuclease" evidence="1">
    <location>
        <begin position="240"/>
        <end position="378"/>
    </location>
</feature>
<dbReference type="Proteomes" id="UP000779070">
    <property type="component" value="Unassembled WGS sequence"/>
</dbReference>
<dbReference type="Gene3D" id="3.40.50.10770">
    <property type="entry name" value="Hypothetical protein VC1899 like domain (Restriction endonuclease-like)"/>
    <property type="match status" value="1"/>
</dbReference>
<dbReference type="SUPFAM" id="SSF52980">
    <property type="entry name" value="Restriction endonuclease-like"/>
    <property type="match status" value="1"/>
</dbReference>
<dbReference type="InterPro" id="IPR011856">
    <property type="entry name" value="tRNA_endonuc-like_dom_sf"/>
</dbReference>
<dbReference type="Gene3D" id="3.40.1350.10">
    <property type="match status" value="1"/>
</dbReference>
<dbReference type="CDD" id="cd22364">
    <property type="entry name" value="VC1899-like"/>
    <property type="match status" value="1"/>
</dbReference>
<dbReference type="Pfam" id="PF09002">
    <property type="entry name" value="Card1_endonuc"/>
    <property type="match status" value="1"/>
</dbReference>
<dbReference type="EMBL" id="JAFHLB010000006">
    <property type="protein sequence ID" value="MBN3577277.1"/>
    <property type="molecule type" value="Genomic_DNA"/>
</dbReference>
<reference evidence="2 3" key="1">
    <citation type="submission" date="2021-02" db="EMBL/GenBank/DDBJ databases">
        <title>Draft Genome Sequences of 5 Vibrio neptunius Strains Isolated From of Bivalve Hatcheries.</title>
        <authorList>
            <person name="Galvis F."/>
            <person name="Barja J.L."/>
            <person name="Lemos M.L."/>
            <person name="Balado M."/>
        </authorList>
    </citation>
    <scope>NUCLEOTIDE SEQUENCE [LARGE SCALE GENOMIC DNA]</scope>
    <source>
        <strain evidence="2 3">PP-145.98</strain>
    </source>
</reference>
<evidence type="ECO:0000259" key="1">
    <source>
        <dbReference type="Pfam" id="PF09002"/>
    </source>
</evidence>
<protein>
    <submittedName>
        <fullName evidence="2">DUF1887 family protein</fullName>
    </submittedName>
</protein>
<evidence type="ECO:0000313" key="3">
    <source>
        <dbReference type="Proteomes" id="UP000779070"/>
    </source>
</evidence>